<keyword evidence="2 5" id="KW-1133">Transmembrane helix</keyword>
<keyword evidence="1 5" id="KW-0812">Transmembrane</keyword>
<name>A0A6J8CMQ5_MYTCO</name>
<accession>A0A6J8CMQ5</accession>
<dbReference type="InterPro" id="IPR036259">
    <property type="entry name" value="MFS_trans_sf"/>
</dbReference>
<keyword evidence="3 5" id="KW-0472">Membrane</keyword>
<evidence type="ECO:0000313" key="7">
    <source>
        <dbReference type="Proteomes" id="UP000507470"/>
    </source>
</evidence>
<evidence type="ECO:0000256" key="2">
    <source>
        <dbReference type="ARBA" id="ARBA00022989"/>
    </source>
</evidence>
<dbReference type="Proteomes" id="UP000507470">
    <property type="component" value="Unassembled WGS sequence"/>
</dbReference>
<dbReference type="SUPFAM" id="SSF103473">
    <property type="entry name" value="MFS general substrate transporter"/>
    <property type="match status" value="1"/>
</dbReference>
<evidence type="ECO:0000256" key="5">
    <source>
        <dbReference type="SAM" id="Phobius"/>
    </source>
</evidence>
<organism evidence="6 7">
    <name type="scientific">Mytilus coruscus</name>
    <name type="common">Sea mussel</name>
    <dbReference type="NCBI Taxonomy" id="42192"/>
    <lineage>
        <taxon>Eukaryota</taxon>
        <taxon>Metazoa</taxon>
        <taxon>Spiralia</taxon>
        <taxon>Lophotrochozoa</taxon>
        <taxon>Mollusca</taxon>
        <taxon>Bivalvia</taxon>
        <taxon>Autobranchia</taxon>
        <taxon>Pteriomorphia</taxon>
        <taxon>Mytilida</taxon>
        <taxon>Mytiloidea</taxon>
        <taxon>Mytilidae</taxon>
        <taxon>Mytilinae</taxon>
        <taxon>Mytilus</taxon>
    </lineage>
</organism>
<keyword evidence="4" id="KW-0175">Coiled coil</keyword>
<gene>
    <name evidence="6" type="ORF">MCOR_31719</name>
</gene>
<protein>
    <submittedName>
        <fullName evidence="6">NAGLT1</fullName>
    </submittedName>
</protein>
<dbReference type="Gene3D" id="1.20.1250.20">
    <property type="entry name" value="MFS general substrate transporter like domains"/>
    <property type="match status" value="1"/>
</dbReference>
<evidence type="ECO:0000256" key="1">
    <source>
        <dbReference type="ARBA" id="ARBA00022692"/>
    </source>
</evidence>
<reference evidence="6 7" key="1">
    <citation type="submission" date="2020-06" db="EMBL/GenBank/DDBJ databases">
        <authorList>
            <person name="Li R."/>
            <person name="Bekaert M."/>
        </authorList>
    </citation>
    <scope>NUCLEOTIDE SEQUENCE [LARGE SCALE GENOMIC DNA]</scope>
    <source>
        <strain evidence="7">wild</strain>
    </source>
</reference>
<feature type="transmembrane region" description="Helical" evidence="5">
    <location>
        <begin position="122"/>
        <end position="148"/>
    </location>
</feature>
<dbReference type="EMBL" id="CACVKT020005672">
    <property type="protein sequence ID" value="CAC5397265.1"/>
    <property type="molecule type" value="Genomic_DNA"/>
</dbReference>
<feature type="transmembrane region" description="Helical" evidence="5">
    <location>
        <begin position="88"/>
        <end position="110"/>
    </location>
</feature>
<feature type="coiled-coil region" evidence="4">
    <location>
        <begin position="232"/>
        <end position="293"/>
    </location>
</feature>
<feature type="transmembrane region" description="Helical" evidence="5">
    <location>
        <begin position="50"/>
        <end position="68"/>
    </location>
</feature>
<evidence type="ECO:0000256" key="4">
    <source>
        <dbReference type="SAM" id="Coils"/>
    </source>
</evidence>
<proteinExistence type="predicted"/>
<sequence length="320" mass="36356">MSDSVENDSNTIILKDIISINNGQTEGLDKTNQPSIFIRFRTDTIYRSKLYQTLALSWLSTCLGWNAGQLGPVLPDLQVITNITLDEASYYLTALSLGFLLGALIVGWIFRKGHQTITMSTLTALFAILTAVIPWCKYYVLMMILFLIRGSARGVIDADKHKASAKRRRSGDLNKRNLKKQRSETIVTDNEIGHESVVAQCIETENKQCSGSDINEIKAMVIPLMETMNTFCDQLSSRIDNIESNISKTIKQVVDKKIKKVINEERKNMKIDIQKLEKKVDDEMSKFKKEVKNDIECVMKELSSMRKPYAEVSKQPKEKY</sequence>
<dbReference type="AlphaFoldDB" id="A0A6J8CMQ5"/>
<evidence type="ECO:0000313" key="6">
    <source>
        <dbReference type="EMBL" id="CAC5397265.1"/>
    </source>
</evidence>
<evidence type="ECO:0000256" key="3">
    <source>
        <dbReference type="ARBA" id="ARBA00023136"/>
    </source>
</evidence>
<dbReference type="PANTHER" id="PTHR23121:SF9">
    <property type="entry name" value="SODIUM-DEPENDENT GLUCOSE TRANSPORTER 1"/>
    <property type="match status" value="1"/>
</dbReference>
<dbReference type="OrthoDB" id="9626824at2759"/>
<keyword evidence="7" id="KW-1185">Reference proteome</keyword>
<dbReference type="PANTHER" id="PTHR23121">
    <property type="entry name" value="SODIUM-DEPENDENT GLUCOSE TRANSPORTER 1"/>
    <property type="match status" value="1"/>
</dbReference>